<evidence type="ECO:0000256" key="1">
    <source>
        <dbReference type="SAM" id="Phobius"/>
    </source>
</evidence>
<evidence type="ECO:0008006" key="4">
    <source>
        <dbReference type="Google" id="ProtNLM"/>
    </source>
</evidence>
<proteinExistence type="predicted"/>
<reference evidence="2 3" key="1">
    <citation type="journal article" date="2019" name="Int. J. Syst. Evol. Microbiol.">
        <title>The Global Catalogue of Microorganisms (GCM) 10K type strain sequencing project: providing services to taxonomists for standard genome sequencing and annotation.</title>
        <authorList>
            <consortium name="The Broad Institute Genomics Platform"/>
            <consortium name="The Broad Institute Genome Sequencing Center for Infectious Disease"/>
            <person name="Wu L."/>
            <person name="Ma J."/>
        </authorList>
    </citation>
    <scope>NUCLEOTIDE SEQUENCE [LARGE SCALE GENOMIC DNA]</scope>
    <source>
        <strain evidence="2 3">JCM 15914</strain>
    </source>
</reference>
<evidence type="ECO:0000313" key="2">
    <source>
        <dbReference type="EMBL" id="GAA2111510.1"/>
    </source>
</evidence>
<sequence>MFATYSCPVAPLPRALRFLISPNRGLPILVALVAILLWVVFNAEVALLWVSAALFVLLIAFILISAVLPPPKPFRESRILTKFIYQILLTTWKGLMVGVAAYLGALVSIEIQQASSKPENTLEAFATSITGTLPLVLTIALTGGLLTFLLAASFDVHRTPRGVKRQAMTAAANKARGMFVRGRSGAISENSLAIQWWDAATSGLCLAITAFLTAPVFLFTSLYRLDVFS</sequence>
<keyword evidence="1" id="KW-1133">Transmembrane helix</keyword>
<evidence type="ECO:0000313" key="3">
    <source>
        <dbReference type="Proteomes" id="UP001500166"/>
    </source>
</evidence>
<comment type="caution">
    <text evidence="2">The sequence shown here is derived from an EMBL/GenBank/DDBJ whole genome shotgun (WGS) entry which is preliminary data.</text>
</comment>
<accession>A0ABN2XHM4</accession>
<feature type="transmembrane region" description="Helical" evidence="1">
    <location>
        <begin position="83"/>
        <end position="105"/>
    </location>
</feature>
<feature type="transmembrane region" description="Helical" evidence="1">
    <location>
        <begin position="47"/>
        <end position="71"/>
    </location>
</feature>
<keyword evidence="1" id="KW-0812">Transmembrane</keyword>
<organism evidence="2 3">
    <name type="scientific">Kocuria atrinae</name>
    <dbReference type="NCBI Taxonomy" id="592377"/>
    <lineage>
        <taxon>Bacteria</taxon>
        <taxon>Bacillati</taxon>
        <taxon>Actinomycetota</taxon>
        <taxon>Actinomycetes</taxon>
        <taxon>Micrococcales</taxon>
        <taxon>Micrococcaceae</taxon>
        <taxon>Kocuria</taxon>
    </lineage>
</organism>
<keyword evidence="1" id="KW-0472">Membrane</keyword>
<gene>
    <name evidence="2" type="ORF">GCM10009824_06870</name>
</gene>
<dbReference type="EMBL" id="BAAAQA010000004">
    <property type="protein sequence ID" value="GAA2111510.1"/>
    <property type="molecule type" value="Genomic_DNA"/>
</dbReference>
<dbReference type="Proteomes" id="UP001500166">
    <property type="component" value="Unassembled WGS sequence"/>
</dbReference>
<keyword evidence="3" id="KW-1185">Reference proteome</keyword>
<name>A0ABN2XHM4_9MICC</name>
<feature type="transmembrane region" description="Helical" evidence="1">
    <location>
        <begin position="24"/>
        <end position="41"/>
    </location>
</feature>
<protein>
    <recommendedName>
        <fullName evidence="4">Integral membrane protein</fullName>
    </recommendedName>
</protein>
<feature type="transmembrane region" description="Helical" evidence="1">
    <location>
        <begin position="125"/>
        <end position="151"/>
    </location>
</feature>
<feature type="transmembrane region" description="Helical" evidence="1">
    <location>
        <begin position="204"/>
        <end position="223"/>
    </location>
</feature>